<dbReference type="Pfam" id="PF02902">
    <property type="entry name" value="Peptidase_C48"/>
    <property type="match status" value="1"/>
</dbReference>
<evidence type="ECO:0000256" key="3">
    <source>
        <dbReference type="ARBA" id="ARBA00022801"/>
    </source>
</evidence>
<protein>
    <recommendedName>
        <fullName evidence="7">Ubiquitin-like protease family profile domain-containing protein</fullName>
    </recommendedName>
</protein>
<dbReference type="PANTHER" id="PTHR46915:SF2">
    <property type="entry name" value="UBIQUITIN-LIKE PROTEASE 4"/>
    <property type="match status" value="1"/>
</dbReference>
<reference evidence="8" key="1">
    <citation type="submission" date="2023-07" db="EMBL/GenBank/DDBJ databases">
        <title>A chromosome-level genome assembly of Lolium multiflorum.</title>
        <authorList>
            <person name="Chen Y."/>
            <person name="Copetti D."/>
            <person name="Kolliker R."/>
            <person name="Studer B."/>
        </authorList>
    </citation>
    <scope>NUCLEOTIDE SEQUENCE</scope>
    <source>
        <strain evidence="8">02402/16</strain>
        <tissue evidence="8">Leaf</tissue>
    </source>
</reference>
<dbReference type="SUPFAM" id="SSF54001">
    <property type="entry name" value="Cysteine proteinases"/>
    <property type="match status" value="1"/>
</dbReference>
<accession>A0AAD8X796</accession>
<feature type="domain" description="Ubiquitin-like protease family profile" evidence="7">
    <location>
        <begin position="123"/>
        <end position="189"/>
    </location>
</feature>
<dbReference type="GO" id="GO:0008234">
    <property type="term" value="F:cysteine-type peptidase activity"/>
    <property type="evidence" value="ECO:0007669"/>
    <property type="project" value="UniProtKB-KW"/>
</dbReference>
<keyword evidence="3" id="KW-0378">Hydrolase</keyword>
<keyword evidence="2" id="KW-0645">Protease</keyword>
<dbReference type="InterPro" id="IPR003653">
    <property type="entry name" value="Peptidase_C48_C"/>
</dbReference>
<dbReference type="GO" id="GO:0006508">
    <property type="term" value="P:proteolysis"/>
    <property type="evidence" value="ECO:0007669"/>
    <property type="project" value="UniProtKB-KW"/>
</dbReference>
<dbReference type="InterPro" id="IPR038765">
    <property type="entry name" value="Papain-like_cys_pep_sf"/>
</dbReference>
<proteinExistence type="inferred from homology"/>
<evidence type="ECO:0000313" key="9">
    <source>
        <dbReference type="Proteomes" id="UP001231189"/>
    </source>
</evidence>
<evidence type="ECO:0000259" key="7">
    <source>
        <dbReference type="PROSITE" id="PS50600"/>
    </source>
</evidence>
<keyword evidence="6" id="KW-1133">Transmembrane helix</keyword>
<dbReference type="GO" id="GO:0016926">
    <property type="term" value="P:protein desumoylation"/>
    <property type="evidence" value="ECO:0007669"/>
    <property type="project" value="UniProtKB-ARBA"/>
</dbReference>
<name>A0AAD8X796_LOLMU</name>
<feature type="compositionally biased region" description="Basic and acidic residues" evidence="5">
    <location>
        <begin position="1"/>
        <end position="20"/>
    </location>
</feature>
<feature type="region of interest" description="Disordered" evidence="5">
    <location>
        <begin position="1"/>
        <end position="27"/>
    </location>
</feature>
<comment type="similarity">
    <text evidence="1">Belongs to the peptidase C48 family.</text>
</comment>
<keyword evidence="6" id="KW-0472">Membrane</keyword>
<evidence type="ECO:0000313" key="8">
    <source>
        <dbReference type="EMBL" id="KAK1698240.1"/>
    </source>
</evidence>
<keyword evidence="6" id="KW-0812">Transmembrane</keyword>
<dbReference type="AlphaFoldDB" id="A0AAD8X796"/>
<dbReference type="Proteomes" id="UP001231189">
    <property type="component" value="Unassembled WGS sequence"/>
</dbReference>
<evidence type="ECO:0000256" key="2">
    <source>
        <dbReference type="ARBA" id="ARBA00022670"/>
    </source>
</evidence>
<gene>
    <name evidence="8" type="ORF">QYE76_014937</name>
</gene>
<keyword evidence="4" id="KW-0788">Thiol protease</keyword>
<comment type="caution">
    <text evidence="8">The sequence shown here is derived from an EMBL/GenBank/DDBJ whole genome shotgun (WGS) entry which is preliminary data.</text>
</comment>
<keyword evidence="9" id="KW-1185">Reference proteome</keyword>
<dbReference type="Gene3D" id="3.40.395.10">
    <property type="entry name" value="Adenoviral Proteinase, Chain A"/>
    <property type="match status" value="1"/>
</dbReference>
<evidence type="ECO:0000256" key="4">
    <source>
        <dbReference type="ARBA" id="ARBA00022807"/>
    </source>
</evidence>
<dbReference type="PROSITE" id="PS50600">
    <property type="entry name" value="ULP_PROTEASE"/>
    <property type="match status" value="1"/>
</dbReference>
<feature type="transmembrane region" description="Helical" evidence="6">
    <location>
        <begin position="166"/>
        <end position="187"/>
    </location>
</feature>
<dbReference type="EMBL" id="JAUUTY010000001">
    <property type="protein sequence ID" value="KAK1698240.1"/>
    <property type="molecule type" value="Genomic_DNA"/>
</dbReference>
<evidence type="ECO:0000256" key="5">
    <source>
        <dbReference type="SAM" id="MobiDB-lite"/>
    </source>
</evidence>
<evidence type="ECO:0000256" key="6">
    <source>
        <dbReference type="SAM" id="Phobius"/>
    </source>
</evidence>
<organism evidence="8 9">
    <name type="scientific">Lolium multiflorum</name>
    <name type="common">Italian ryegrass</name>
    <name type="synonym">Lolium perenne subsp. multiflorum</name>
    <dbReference type="NCBI Taxonomy" id="4521"/>
    <lineage>
        <taxon>Eukaryota</taxon>
        <taxon>Viridiplantae</taxon>
        <taxon>Streptophyta</taxon>
        <taxon>Embryophyta</taxon>
        <taxon>Tracheophyta</taxon>
        <taxon>Spermatophyta</taxon>
        <taxon>Magnoliopsida</taxon>
        <taxon>Liliopsida</taxon>
        <taxon>Poales</taxon>
        <taxon>Poaceae</taxon>
        <taxon>BOP clade</taxon>
        <taxon>Pooideae</taxon>
        <taxon>Poodae</taxon>
        <taxon>Poeae</taxon>
        <taxon>Poeae Chloroplast Group 2 (Poeae type)</taxon>
        <taxon>Loliodinae</taxon>
        <taxon>Loliinae</taxon>
        <taxon>Lolium</taxon>
    </lineage>
</organism>
<evidence type="ECO:0000256" key="1">
    <source>
        <dbReference type="ARBA" id="ARBA00005234"/>
    </source>
</evidence>
<sequence length="189" mass="21803">MEMEERGGARRPGDRGRRSPCEGAVQEVHGRRWPEGIQDTCRGVVGRGRSQCQVQADKANAARRGIGDAINIRLEEASSCRLKEDLRKLFTPLTNEDETLVDSSLYGSGHSKKILVLHEPSNIEITREELGCLRPRGWLNDEVINLYLELLKERAKREPTRFLKCHFFNTFFYKKVIWSAFFAFYIWNS</sequence>
<dbReference type="PANTHER" id="PTHR46915">
    <property type="entry name" value="UBIQUITIN-LIKE PROTEASE 4-RELATED"/>
    <property type="match status" value="1"/>
</dbReference>